<evidence type="ECO:0000313" key="6">
    <source>
        <dbReference type="EMBL" id="PPK75348.1"/>
    </source>
</evidence>
<evidence type="ECO:0000259" key="5">
    <source>
        <dbReference type="PROSITE" id="PS50075"/>
    </source>
</evidence>
<dbReference type="FunFam" id="3.30.559.10:FF:000012">
    <property type="entry name" value="Non-ribosomal peptide synthetase"/>
    <property type="match status" value="1"/>
</dbReference>
<dbReference type="GO" id="GO:0005829">
    <property type="term" value="C:cytosol"/>
    <property type="evidence" value="ECO:0007669"/>
    <property type="project" value="TreeGrafter"/>
</dbReference>
<dbReference type="Pfam" id="PF18563">
    <property type="entry name" value="TubC_N"/>
    <property type="match status" value="1"/>
</dbReference>
<keyword evidence="4" id="KW-0436">Ligase</keyword>
<reference evidence="6 7" key="1">
    <citation type="submission" date="2018-02" db="EMBL/GenBank/DDBJ databases">
        <title>Subsurface microbial communities from deep shales in Ohio and West Virginia, USA.</title>
        <authorList>
            <person name="Wrighton K."/>
        </authorList>
    </citation>
    <scope>NUCLEOTIDE SEQUENCE [LARGE SCALE GENOMIC DNA]</scope>
    <source>
        <strain evidence="6 7">OWC-DMM</strain>
    </source>
</reference>
<dbReference type="SMART" id="SM00823">
    <property type="entry name" value="PKS_PP"/>
    <property type="match status" value="1"/>
</dbReference>
<dbReference type="FunFam" id="3.40.50.980:FF:000001">
    <property type="entry name" value="Non-ribosomal peptide synthetase"/>
    <property type="match status" value="1"/>
</dbReference>
<dbReference type="GO" id="GO:0031177">
    <property type="term" value="F:phosphopantetheine binding"/>
    <property type="evidence" value="ECO:0007669"/>
    <property type="project" value="InterPro"/>
</dbReference>
<dbReference type="InterPro" id="IPR006162">
    <property type="entry name" value="Ppantetheine_attach_site"/>
</dbReference>
<dbReference type="GO" id="GO:0043041">
    <property type="term" value="P:amino acid activation for nonribosomal peptide biosynthetic process"/>
    <property type="evidence" value="ECO:0007669"/>
    <property type="project" value="TreeGrafter"/>
</dbReference>
<dbReference type="InterPro" id="IPR044894">
    <property type="entry name" value="TubC_N_sf"/>
</dbReference>
<dbReference type="Gene3D" id="1.10.10.1830">
    <property type="entry name" value="Non-ribosomal peptide synthase, adenylation domain"/>
    <property type="match status" value="1"/>
</dbReference>
<dbReference type="InterPro" id="IPR000873">
    <property type="entry name" value="AMP-dep_synth/lig_dom"/>
</dbReference>
<dbReference type="Pfam" id="PF00501">
    <property type="entry name" value="AMP-binding"/>
    <property type="match status" value="1"/>
</dbReference>
<dbReference type="GO" id="GO:0009403">
    <property type="term" value="P:toxin biosynthetic process"/>
    <property type="evidence" value="ECO:0007669"/>
    <property type="project" value="UniProtKB-ARBA"/>
</dbReference>
<dbReference type="Gene3D" id="3.40.50.150">
    <property type="entry name" value="Vaccinia Virus protein VP39"/>
    <property type="match status" value="1"/>
</dbReference>
<dbReference type="SUPFAM" id="SSF56801">
    <property type="entry name" value="Acetyl-CoA synthetase-like"/>
    <property type="match status" value="1"/>
</dbReference>
<dbReference type="InterPro" id="IPR036736">
    <property type="entry name" value="ACP-like_sf"/>
</dbReference>
<dbReference type="Pfam" id="PF00550">
    <property type="entry name" value="PP-binding"/>
    <property type="match status" value="1"/>
</dbReference>
<dbReference type="NCBIfam" id="TIGR01733">
    <property type="entry name" value="AA-adenyl-dom"/>
    <property type="match status" value="1"/>
</dbReference>
<dbReference type="PANTHER" id="PTHR45527:SF1">
    <property type="entry name" value="FATTY ACID SYNTHASE"/>
    <property type="match status" value="1"/>
</dbReference>
<organism evidence="6 7">
    <name type="scientific">Methylobacter tundripaludum</name>
    <dbReference type="NCBI Taxonomy" id="173365"/>
    <lineage>
        <taxon>Bacteria</taxon>
        <taxon>Pseudomonadati</taxon>
        <taxon>Pseudomonadota</taxon>
        <taxon>Gammaproteobacteria</taxon>
        <taxon>Methylococcales</taxon>
        <taxon>Methylococcaceae</taxon>
        <taxon>Methylobacter</taxon>
    </lineage>
</organism>
<dbReference type="Gene3D" id="1.10.1200.10">
    <property type="entry name" value="ACP-like"/>
    <property type="match status" value="1"/>
</dbReference>
<dbReference type="FunFam" id="3.40.50.12780:FF:000012">
    <property type="entry name" value="Non-ribosomal peptide synthetase"/>
    <property type="match status" value="1"/>
</dbReference>
<dbReference type="InterPro" id="IPR013217">
    <property type="entry name" value="Methyltransf_12"/>
</dbReference>
<dbReference type="InterPro" id="IPR023213">
    <property type="entry name" value="CAT-like_dom_sf"/>
</dbReference>
<evidence type="ECO:0000256" key="3">
    <source>
        <dbReference type="ARBA" id="ARBA00022553"/>
    </source>
</evidence>
<dbReference type="Pfam" id="PF08242">
    <property type="entry name" value="Methyltransf_12"/>
    <property type="match status" value="1"/>
</dbReference>
<dbReference type="Gene3D" id="3.40.50.1820">
    <property type="entry name" value="alpha/beta hydrolase"/>
    <property type="match status" value="1"/>
</dbReference>
<dbReference type="PROSITE" id="PS00012">
    <property type="entry name" value="PHOSPHOPANTETHEINE"/>
    <property type="match status" value="1"/>
</dbReference>
<dbReference type="InterPro" id="IPR020806">
    <property type="entry name" value="PKS_PP-bd"/>
</dbReference>
<dbReference type="Pfam" id="PF00975">
    <property type="entry name" value="Thioesterase"/>
    <property type="match status" value="1"/>
</dbReference>
<dbReference type="CDD" id="cd02440">
    <property type="entry name" value="AdoMet_MTases"/>
    <property type="match status" value="1"/>
</dbReference>
<keyword evidence="3" id="KW-0597">Phosphoprotein</keyword>
<dbReference type="Proteomes" id="UP000240010">
    <property type="component" value="Unassembled WGS sequence"/>
</dbReference>
<dbReference type="Gene3D" id="3.40.50.980">
    <property type="match status" value="2"/>
</dbReference>
<dbReference type="SUPFAM" id="SSF53474">
    <property type="entry name" value="alpha/beta-Hydrolases"/>
    <property type="match status" value="1"/>
</dbReference>
<dbReference type="Gene3D" id="3.30.300.30">
    <property type="match status" value="2"/>
</dbReference>
<comment type="caution">
    <text evidence="6">The sequence shown here is derived from an EMBL/GenBank/DDBJ whole genome shotgun (WGS) entry which is preliminary data.</text>
</comment>
<dbReference type="CDD" id="cd17646">
    <property type="entry name" value="A_NRPS_AB3403-like"/>
    <property type="match status" value="1"/>
</dbReference>
<dbReference type="InterPro" id="IPR029063">
    <property type="entry name" value="SAM-dependent_MTases_sf"/>
</dbReference>
<dbReference type="SUPFAM" id="SSF53335">
    <property type="entry name" value="S-adenosyl-L-methionine-dependent methyltransferases"/>
    <property type="match status" value="1"/>
</dbReference>
<gene>
    <name evidence="6" type="ORF">B0F87_106196</name>
</gene>
<feature type="domain" description="Carrier" evidence="5">
    <location>
        <begin position="1460"/>
        <end position="1535"/>
    </location>
</feature>
<dbReference type="Gene3D" id="2.30.38.10">
    <property type="entry name" value="Luciferase, Domain 3"/>
    <property type="match status" value="1"/>
</dbReference>
<name>A0A2S6HD09_9GAMM</name>
<dbReference type="FunFam" id="2.30.38.10:FF:000001">
    <property type="entry name" value="Non-ribosomal peptide synthetase PvdI"/>
    <property type="match status" value="1"/>
</dbReference>
<dbReference type="Pfam" id="PF00668">
    <property type="entry name" value="Condensation"/>
    <property type="match status" value="1"/>
</dbReference>
<keyword evidence="2" id="KW-0596">Phosphopantetheine</keyword>
<dbReference type="InterPro" id="IPR001242">
    <property type="entry name" value="Condensation_dom"/>
</dbReference>
<evidence type="ECO:0000313" key="7">
    <source>
        <dbReference type="Proteomes" id="UP000240010"/>
    </source>
</evidence>
<dbReference type="SUPFAM" id="SSF47336">
    <property type="entry name" value="ACP-like"/>
    <property type="match status" value="1"/>
</dbReference>
<dbReference type="InterPro" id="IPR029058">
    <property type="entry name" value="AB_hydrolase_fold"/>
</dbReference>
<accession>A0A2S6HD09</accession>
<dbReference type="EMBL" id="PTIZ01000006">
    <property type="protein sequence ID" value="PPK75348.1"/>
    <property type="molecule type" value="Genomic_DNA"/>
</dbReference>
<evidence type="ECO:0000256" key="4">
    <source>
        <dbReference type="ARBA" id="ARBA00022598"/>
    </source>
</evidence>
<dbReference type="CDD" id="cd19531">
    <property type="entry name" value="LCL_NRPS-like"/>
    <property type="match status" value="1"/>
</dbReference>
<protein>
    <submittedName>
        <fullName evidence="6">Amino acid adenylation domain-containing protein</fullName>
    </submittedName>
</protein>
<dbReference type="PANTHER" id="PTHR45527">
    <property type="entry name" value="NONRIBOSOMAL PEPTIDE SYNTHETASE"/>
    <property type="match status" value="1"/>
</dbReference>
<dbReference type="FunFam" id="3.30.559.30:FF:000001">
    <property type="entry name" value="Non-ribosomal peptide synthetase"/>
    <property type="match status" value="1"/>
</dbReference>
<comment type="cofactor">
    <cofactor evidence="1">
        <name>pantetheine 4'-phosphate</name>
        <dbReference type="ChEBI" id="CHEBI:47942"/>
    </cofactor>
</comment>
<dbReference type="Gene3D" id="3.30.559.30">
    <property type="entry name" value="Nonribosomal peptide synthetase, condensation domain"/>
    <property type="match status" value="1"/>
</dbReference>
<dbReference type="Gene3D" id="3.30.559.10">
    <property type="entry name" value="Chloramphenicol acetyltransferase-like domain"/>
    <property type="match status" value="1"/>
</dbReference>
<proteinExistence type="predicted"/>
<dbReference type="FunFam" id="3.40.50.980:FF:000002">
    <property type="entry name" value="Enterobactin synthetase component F"/>
    <property type="match status" value="1"/>
</dbReference>
<dbReference type="GO" id="GO:0016874">
    <property type="term" value="F:ligase activity"/>
    <property type="evidence" value="ECO:0007669"/>
    <property type="project" value="UniProtKB-KW"/>
</dbReference>
<dbReference type="InterPro" id="IPR041464">
    <property type="entry name" value="TubC_N"/>
</dbReference>
<dbReference type="FunFam" id="1.10.1200.10:FF:000005">
    <property type="entry name" value="Nonribosomal peptide synthetase 1"/>
    <property type="match status" value="1"/>
</dbReference>
<dbReference type="InterPro" id="IPR010071">
    <property type="entry name" value="AA_adenyl_dom"/>
</dbReference>
<dbReference type="InterPro" id="IPR001031">
    <property type="entry name" value="Thioesterase"/>
</dbReference>
<dbReference type="RefSeq" id="WP_104429203.1">
    <property type="nucleotide sequence ID" value="NZ_PTIZ01000006.1"/>
</dbReference>
<sequence>MMLTELLATLRDLNVHLYAEGDALKCKAPKNALSDNVKAQLKAQKKELIELLSLAGKHGRTPIIPVLRTQPIPLSYAQQRLWFLDQLEPGNAFYNIPVAVRLSGELNDAALEQSLNEIVRRHENLRTTFITTNGQAEQTIAARLFIPVARADLTALPEPLRQTALVDLCHREASRPFELSTGPLIRVSLLRLANEADKQEYVLLVILHHIISDGWSSSLLIREFGSIYEAFSQGSASPLKDPAIQYADFVYWQRQWLVGDVLQGQTDYWRKQLEGAPKLHELPTDRIRPGIMSYCGANYRFTVPLALSEKLQTLSRSCDATLFMTLLASFKVLLFRYSHQQDLSIGTPIANRNRLEIEDLIGFFVNTLVLRSDLSGDPQFNVLLGQIRQTVLDAQSHQDLPFEQVVEALQPERNMSFNPLFQVLFVLQNTPQSSLKLSGLQINSMDDENTTTKFDLTLFITERTAGLECTFEYNVDLFDHSTISRLAEHYLVLLQGIVNRPKARLSELPLLTQKEQQHILVDWNDTPVNYPQAKYIPQLCEDRAAQMPNAAAVVFEDQSLSYSELNARANQLAHYLRAKGVGPDVLVGLCIERSLEMIVGLMGILKAGGAYVPLDPGYPQDRLDFMIADVNAPIVLSQASLLNKLAVCSTQILCLDTQWHEVAVEPATNPVVPIMPENLAYCIYTSGSTGQPKGVGVPHQGILNRLQWMQEQYGLNEMDRVLQKTPFSFDVSVWEFFWPLMTGACLFVAGPEQHKDSIAMMNMIVQYQISTLHFVPSMLQAFVDTPGVERCTSLKRVICSGEALPADVVRRFYKKSAAQLHNLYGPTEASVDVSAWFCMPDKADDSIPIGRPIANISLYILDRHLNPVPVGALGELHIGGIGLARGYLNRPDLTAEKFIPNPFGAPGSRLYKTGDLTRYLMNGDIEYAGRIDHQVKIRGVRIELGEIESLLMQSPEVKEVVVLAREDIPGDKRLVTYVVPEWINQNPDAEGFRSNISGEQVSQWQMLWELTYDKETVLEAGANFAGWNSSYTGLSIPEDEMYEWLDNTVKRINRYQPHSVLEIGCGGGLLLFRVAPYCDQYVCTDFSLGALSYIQSQLDSFGQDMSHVRTLNQPANDFTAIAEKSFDTVVINSVVQYFPTADYLTEVLKGAIRSIIPGGRLFIGDVRNLALLYPFYVAVELQQAPASMAITELKQRIYGYQAKEEELVIDPHFFLMLKAQIPEISFVEILPKRGRFRNEMSQFRYDVVLHIDTQTDDLGDLNWIDWTAEKLTLLDLRQMLTEQTPEILAVKNIPNARVMHEVYAFELLDGMKSPQTVKDLQKSLVACQSTGVDPEDLWDLSLELPYIIEISWANGSGNGSFDLVCLRNYSSTTKPLKWRVNDSDDYKRRDVYANNPLQGRMHQDIKARLQGLLQEKLPSYMVPSHFAFLDALPLTASGKVDRKALPALDLSVQLQKQYVAPRTQTEEILAGIWAEILNVNRIGVHDNFFELGGNSLLAVTLAHTIQSVLGGNLDLIALFQAPTIEEFARLLADETAAVSSPLVTLKSAGTRAPLYCIDPGGYVFEYKTLAQAMSYEQPVYGIDSRSLLLNPTRQYASFIDAAEYYVQAILRHQPEGPYYLLGWSMGGTIALIITQILESRGHEVAFVGLLDTRINSLAKADLNSDLLTRYARYLNPAELNAFDQIDSNTREEFQDFLSTLPVDEQLEQVILWATKQGCLHRNLPVALMKLQFIVAENSLRLMSAHQWGVIKAPLYAWWASDTLKRYEQIPEDWRLYTTGSVVNEEIEGNHMDIIKNPQLHSSLAELLKNSQASS</sequence>
<dbReference type="InterPro" id="IPR009081">
    <property type="entry name" value="PP-bd_ACP"/>
</dbReference>
<evidence type="ECO:0000256" key="2">
    <source>
        <dbReference type="ARBA" id="ARBA00022450"/>
    </source>
</evidence>
<dbReference type="PROSITE" id="PS50075">
    <property type="entry name" value="CARRIER"/>
    <property type="match status" value="1"/>
</dbReference>
<dbReference type="SUPFAM" id="SSF52777">
    <property type="entry name" value="CoA-dependent acyltransferases"/>
    <property type="match status" value="2"/>
</dbReference>
<evidence type="ECO:0000256" key="1">
    <source>
        <dbReference type="ARBA" id="ARBA00001957"/>
    </source>
</evidence>
<dbReference type="InterPro" id="IPR045851">
    <property type="entry name" value="AMP-bd_C_sf"/>
</dbReference>